<dbReference type="OrthoDB" id="10261027at2759"/>
<keyword evidence="9" id="KW-1185">Reference proteome</keyword>
<dbReference type="Gene3D" id="3.30.200.20">
    <property type="entry name" value="Phosphorylase Kinase, domain 1"/>
    <property type="match status" value="1"/>
</dbReference>
<dbReference type="PANTHER" id="PTHR44329:SF288">
    <property type="entry name" value="MITOGEN-ACTIVATED PROTEIN KINASE KINASE KINASE 20"/>
    <property type="match status" value="1"/>
</dbReference>
<dbReference type="PROSITE" id="PS00107">
    <property type="entry name" value="PROTEIN_KINASE_ATP"/>
    <property type="match status" value="1"/>
</dbReference>
<dbReference type="GO" id="GO:0005524">
    <property type="term" value="F:ATP binding"/>
    <property type="evidence" value="ECO:0007669"/>
    <property type="project" value="UniProtKB-UniRule"/>
</dbReference>
<keyword evidence="2" id="KW-0808">Transferase</keyword>
<dbReference type="PROSITE" id="PS00108">
    <property type="entry name" value="PROTEIN_KINASE_ST"/>
    <property type="match status" value="1"/>
</dbReference>
<dbReference type="PANTHER" id="PTHR44329">
    <property type="entry name" value="SERINE/THREONINE-PROTEIN KINASE TNNI3K-RELATED"/>
    <property type="match status" value="1"/>
</dbReference>
<dbReference type="InterPro" id="IPR000719">
    <property type="entry name" value="Prot_kinase_dom"/>
</dbReference>
<reference evidence="8 9" key="1">
    <citation type="journal article" date="2014" name="Genome Biol. Evol.">
        <title>The secreted proteins of Achlya hypogyna and Thraustotheca clavata identify the ancestral oomycete secretome and reveal gene acquisitions by horizontal gene transfer.</title>
        <authorList>
            <person name="Misner I."/>
            <person name="Blouin N."/>
            <person name="Leonard G."/>
            <person name="Richards T.A."/>
            <person name="Lane C.E."/>
        </authorList>
    </citation>
    <scope>NUCLEOTIDE SEQUENCE [LARGE SCALE GENOMIC DNA]</scope>
    <source>
        <strain evidence="8 9">ATCC 34112</strain>
    </source>
</reference>
<keyword evidence="4 8" id="KW-0418">Kinase</keyword>
<evidence type="ECO:0000313" key="8">
    <source>
        <dbReference type="EMBL" id="OQR88636.1"/>
    </source>
</evidence>
<evidence type="ECO:0000256" key="3">
    <source>
        <dbReference type="ARBA" id="ARBA00022741"/>
    </source>
</evidence>
<dbReference type="SUPFAM" id="SSF56112">
    <property type="entry name" value="Protein kinase-like (PK-like)"/>
    <property type="match status" value="2"/>
</dbReference>
<keyword evidence="5 6" id="KW-0067">ATP-binding</keyword>
<evidence type="ECO:0000259" key="7">
    <source>
        <dbReference type="PROSITE" id="PS50011"/>
    </source>
</evidence>
<dbReference type="Pfam" id="PF07714">
    <property type="entry name" value="PK_Tyr_Ser-Thr"/>
    <property type="match status" value="2"/>
</dbReference>
<evidence type="ECO:0000256" key="2">
    <source>
        <dbReference type="ARBA" id="ARBA00022679"/>
    </source>
</evidence>
<feature type="domain" description="Protein kinase" evidence="7">
    <location>
        <begin position="72"/>
        <end position="346"/>
    </location>
</feature>
<dbReference type="InterPro" id="IPR008271">
    <property type="entry name" value="Ser/Thr_kinase_AS"/>
</dbReference>
<accession>A0A1V9YSD4</accession>
<name>A0A1V9YSD4_9STRA</name>
<dbReference type="InterPro" id="IPR017441">
    <property type="entry name" value="Protein_kinase_ATP_BS"/>
</dbReference>
<dbReference type="InterPro" id="IPR051681">
    <property type="entry name" value="Ser/Thr_Kinases-Pseudokinases"/>
</dbReference>
<dbReference type="AlphaFoldDB" id="A0A1V9YSD4"/>
<dbReference type="InterPro" id="IPR011009">
    <property type="entry name" value="Kinase-like_dom_sf"/>
</dbReference>
<sequence>MGSTTSTDGRRMKPKLSGARIRSCFSKAKPTTLTSLEPVLDPLYENSPRTILISILSSNKYNTIMSIPLEDLEFQSVVGRSKYGDIRKAVFHGTPVLVKYMPPAVSSATMRLFENDLHLLMSLRHPNIVQVIGASWSSPPTTCFVMEYLERGDLFNLLHNSRNTLSWVTNLLTIAIGAARGMAYLHGHTPPILHRNLKSSSIHVGADYSAKISGFAVRREHDFGSIRPRDVSYYWMSPELLRGDRCTFKTDVYSFGILLSELDTRSTPYHNLHWHVSRASSPTSSHLIQGILHDDLRPELSSTPMESLEQLYRRCVAADPRRRPAFEEILEILETDNKMGSCHSTEQTDPEPALATTTSLLAVSEEHNPQEASVVTTSVVAPVPAPIAVDPRPVSRPTEADPNVPFGDFKEGERNVVETILESKINLRMAAINFKELKLQKVIGKGAFGEVIKGTYHGTPVVVKRMVRQNIDPENVRMFAEEIQLMMNLRHPNIVQFIGASWNSYSNICFVTEFLDRGDLYSVLKNPRIQLSWHHPLWGMTIDISRGMAYLHSMDPPIIHRDLKSMNILVSSSFGAKISDFGLSREKAMDDTMSVTGTP</sequence>
<feature type="binding site" evidence="6">
    <location>
        <position position="464"/>
    </location>
    <ligand>
        <name>ATP</name>
        <dbReference type="ChEBI" id="CHEBI:30616"/>
    </ligand>
</feature>
<proteinExistence type="predicted"/>
<feature type="domain" description="Protein kinase" evidence="7">
    <location>
        <begin position="437"/>
        <end position="599"/>
    </location>
</feature>
<dbReference type="FunFam" id="3.30.200.20:FF:000180">
    <property type="entry name" value="serine/threonine-protein kinase STY46-like"/>
    <property type="match status" value="1"/>
</dbReference>
<feature type="non-terminal residue" evidence="8">
    <location>
        <position position="599"/>
    </location>
</feature>
<organism evidence="8 9">
    <name type="scientific">Thraustotheca clavata</name>
    <dbReference type="NCBI Taxonomy" id="74557"/>
    <lineage>
        <taxon>Eukaryota</taxon>
        <taxon>Sar</taxon>
        <taxon>Stramenopiles</taxon>
        <taxon>Oomycota</taxon>
        <taxon>Saprolegniomycetes</taxon>
        <taxon>Saprolegniales</taxon>
        <taxon>Achlyaceae</taxon>
        <taxon>Thraustotheca</taxon>
    </lineage>
</organism>
<keyword evidence="1" id="KW-0723">Serine/threonine-protein kinase</keyword>
<evidence type="ECO:0000256" key="4">
    <source>
        <dbReference type="ARBA" id="ARBA00022777"/>
    </source>
</evidence>
<dbReference type="PROSITE" id="PS50011">
    <property type="entry name" value="PROTEIN_KINASE_DOM"/>
    <property type="match status" value="2"/>
</dbReference>
<gene>
    <name evidence="8" type="ORF">THRCLA_10195</name>
</gene>
<evidence type="ECO:0000256" key="6">
    <source>
        <dbReference type="PROSITE-ProRule" id="PRU10141"/>
    </source>
</evidence>
<dbReference type="InterPro" id="IPR001245">
    <property type="entry name" value="Ser-Thr/Tyr_kinase_cat_dom"/>
</dbReference>
<dbReference type="GO" id="GO:0004674">
    <property type="term" value="F:protein serine/threonine kinase activity"/>
    <property type="evidence" value="ECO:0007669"/>
    <property type="project" value="UniProtKB-KW"/>
</dbReference>
<dbReference type="Proteomes" id="UP000243217">
    <property type="component" value="Unassembled WGS sequence"/>
</dbReference>
<protein>
    <submittedName>
        <fullName evidence="8">Kinase</fullName>
    </submittedName>
</protein>
<dbReference type="STRING" id="74557.A0A1V9YSD4"/>
<comment type="caution">
    <text evidence="8">The sequence shown here is derived from an EMBL/GenBank/DDBJ whole genome shotgun (WGS) entry which is preliminary data.</text>
</comment>
<evidence type="ECO:0000256" key="5">
    <source>
        <dbReference type="ARBA" id="ARBA00022840"/>
    </source>
</evidence>
<evidence type="ECO:0000313" key="9">
    <source>
        <dbReference type="Proteomes" id="UP000243217"/>
    </source>
</evidence>
<dbReference type="EMBL" id="JNBS01003089">
    <property type="protein sequence ID" value="OQR88636.1"/>
    <property type="molecule type" value="Genomic_DNA"/>
</dbReference>
<evidence type="ECO:0000256" key="1">
    <source>
        <dbReference type="ARBA" id="ARBA00022527"/>
    </source>
</evidence>
<keyword evidence="3 6" id="KW-0547">Nucleotide-binding</keyword>
<dbReference type="SMART" id="SM00220">
    <property type="entry name" value="S_TKc"/>
    <property type="match status" value="1"/>
</dbReference>
<dbReference type="Gene3D" id="1.10.510.10">
    <property type="entry name" value="Transferase(Phosphotransferase) domain 1"/>
    <property type="match status" value="2"/>
</dbReference>